<comment type="caution">
    <text evidence="4">The sequence shown here is derived from an EMBL/GenBank/DDBJ whole genome shotgun (WGS) entry which is preliminary data.</text>
</comment>
<name>A0ABT4RXH0_9FLAO</name>
<evidence type="ECO:0000259" key="3">
    <source>
        <dbReference type="Pfam" id="PF08547"/>
    </source>
</evidence>
<reference evidence="4" key="1">
    <citation type="submission" date="2022-11" db="EMBL/GenBank/DDBJ databases">
        <title>Refractory cell wall polysaccharides provide important carbon source for microbial heterotrophs in the hadal ocean.</title>
        <authorList>
            <person name="Zhu X."/>
        </authorList>
    </citation>
    <scope>NUCLEOTIDE SEQUENCE</scope>
    <source>
        <strain evidence="4">MTRN7</strain>
    </source>
</reference>
<dbReference type="InterPro" id="IPR039131">
    <property type="entry name" value="NDUFAF1"/>
</dbReference>
<dbReference type="PANTHER" id="PTHR13194:SF19">
    <property type="entry name" value="NAD(P)-BINDING ROSSMANN-FOLD SUPERFAMILY PROTEIN"/>
    <property type="match status" value="1"/>
</dbReference>
<sequence length="176" mass="20010">MKTLILTLTLFTFMTSITIFQFNNTSNLDNWQIVDDVVMGGKSNGNFNLNKDGNAVFSGNVSLENNGGFSSVQYKFKPIAIQNSKSINIKLKGDGNSYQFRLKKDLNDYYSYKKEFNTNGDWQTITLQLSDFAPTFRGQTLDIPNFNSDVLAQISFLIANKQPQNFKLEISKIWLD</sequence>
<proteinExistence type="inferred from homology"/>
<keyword evidence="2" id="KW-0732">Signal</keyword>
<comment type="similarity">
    <text evidence="1">Belongs to the CIA30 family.</text>
</comment>
<evidence type="ECO:0000256" key="1">
    <source>
        <dbReference type="ARBA" id="ARBA00007884"/>
    </source>
</evidence>
<dbReference type="Pfam" id="PF08547">
    <property type="entry name" value="CIA30"/>
    <property type="match status" value="1"/>
</dbReference>
<dbReference type="InterPro" id="IPR008979">
    <property type="entry name" value="Galactose-bd-like_sf"/>
</dbReference>
<organism evidence="4 5">
    <name type="scientific">Mesoflavibacter profundi</name>
    <dbReference type="NCBI Taxonomy" id="2708110"/>
    <lineage>
        <taxon>Bacteria</taxon>
        <taxon>Pseudomonadati</taxon>
        <taxon>Bacteroidota</taxon>
        <taxon>Flavobacteriia</taxon>
        <taxon>Flavobacteriales</taxon>
        <taxon>Flavobacteriaceae</taxon>
        <taxon>Mesoflavibacter</taxon>
    </lineage>
</organism>
<evidence type="ECO:0000313" key="4">
    <source>
        <dbReference type="EMBL" id="MDA0176256.1"/>
    </source>
</evidence>
<dbReference type="EMBL" id="JAPFGC010000002">
    <property type="protein sequence ID" value="MDA0176256.1"/>
    <property type="molecule type" value="Genomic_DNA"/>
</dbReference>
<feature type="domain" description="NADH:ubiquinone oxidoreductase intermediate-associated protein 30" evidence="3">
    <location>
        <begin position="20"/>
        <end position="170"/>
    </location>
</feature>
<dbReference type="InterPro" id="IPR013857">
    <property type="entry name" value="NADH-UbQ_OxRdtase-assoc_prot30"/>
</dbReference>
<dbReference type="SUPFAM" id="SSF49785">
    <property type="entry name" value="Galactose-binding domain-like"/>
    <property type="match status" value="1"/>
</dbReference>
<dbReference type="RefSeq" id="WP_270004972.1">
    <property type="nucleotide sequence ID" value="NZ_JAPFGC010000002.1"/>
</dbReference>
<dbReference type="Proteomes" id="UP001149142">
    <property type="component" value="Unassembled WGS sequence"/>
</dbReference>
<evidence type="ECO:0000256" key="2">
    <source>
        <dbReference type="SAM" id="SignalP"/>
    </source>
</evidence>
<keyword evidence="5" id="KW-1185">Reference proteome</keyword>
<gene>
    <name evidence="4" type="ORF">OOZ35_01995</name>
</gene>
<evidence type="ECO:0000313" key="5">
    <source>
        <dbReference type="Proteomes" id="UP001149142"/>
    </source>
</evidence>
<feature type="signal peptide" evidence="2">
    <location>
        <begin position="1"/>
        <end position="21"/>
    </location>
</feature>
<protein>
    <submittedName>
        <fullName evidence="4">CIA30 family protein</fullName>
    </submittedName>
</protein>
<accession>A0ABT4RXH0</accession>
<dbReference type="PANTHER" id="PTHR13194">
    <property type="entry name" value="COMPLEX I INTERMEDIATE-ASSOCIATED PROTEIN 30"/>
    <property type="match status" value="1"/>
</dbReference>
<feature type="chain" id="PRO_5045249837" evidence="2">
    <location>
        <begin position="22"/>
        <end position="176"/>
    </location>
</feature>